<sequence length="121" mass="13640">MISHGTISSARGEMMMFGTRGWTVSLFEIGTKRENDLDELRGDYSVQPIGGAGRRIVCRKVGETEKWRGGRKHEPLRGGGAQEESRKKERDEHFWKEVASPLTCLYGILARTHSNSNSLDF</sequence>
<proteinExistence type="predicted"/>
<dbReference type="AlphaFoldDB" id="A0AAV4NZ93"/>
<reference evidence="2 3" key="1">
    <citation type="submission" date="2021-06" db="EMBL/GenBank/DDBJ databases">
        <title>Caerostris extrusa draft genome.</title>
        <authorList>
            <person name="Kono N."/>
            <person name="Arakawa K."/>
        </authorList>
    </citation>
    <scope>NUCLEOTIDE SEQUENCE [LARGE SCALE GENOMIC DNA]</scope>
</reference>
<protein>
    <submittedName>
        <fullName evidence="2">Uncharacterized protein</fullName>
    </submittedName>
</protein>
<dbReference type="InterPro" id="IPR018152">
    <property type="entry name" value="SOD_Cu/Zn_BS"/>
</dbReference>
<evidence type="ECO:0000313" key="3">
    <source>
        <dbReference type="Proteomes" id="UP001054945"/>
    </source>
</evidence>
<evidence type="ECO:0000313" key="2">
    <source>
        <dbReference type="EMBL" id="GIX89075.1"/>
    </source>
</evidence>
<organism evidence="2 3">
    <name type="scientific">Caerostris extrusa</name>
    <name type="common">Bark spider</name>
    <name type="synonym">Caerostris bankana</name>
    <dbReference type="NCBI Taxonomy" id="172846"/>
    <lineage>
        <taxon>Eukaryota</taxon>
        <taxon>Metazoa</taxon>
        <taxon>Ecdysozoa</taxon>
        <taxon>Arthropoda</taxon>
        <taxon>Chelicerata</taxon>
        <taxon>Arachnida</taxon>
        <taxon>Araneae</taxon>
        <taxon>Araneomorphae</taxon>
        <taxon>Entelegynae</taxon>
        <taxon>Araneoidea</taxon>
        <taxon>Araneidae</taxon>
        <taxon>Caerostris</taxon>
    </lineage>
</organism>
<dbReference type="Proteomes" id="UP001054945">
    <property type="component" value="Unassembled WGS sequence"/>
</dbReference>
<gene>
    <name evidence="2" type="ORF">CEXT_759611</name>
</gene>
<accession>A0AAV4NZ93</accession>
<dbReference type="EMBL" id="BPLR01003823">
    <property type="protein sequence ID" value="GIX89075.1"/>
    <property type="molecule type" value="Genomic_DNA"/>
</dbReference>
<feature type="compositionally biased region" description="Basic and acidic residues" evidence="1">
    <location>
        <begin position="66"/>
        <end position="76"/>
    </location>
</feature>
<feature type="compositionally biased region" description="Basic and acidic residues" evidence="1">
    <location>
        <begin position="83"/>
        <end position="92"/>
    </location>
</feature>
<keyword evidence="3" id="KW-1185">Reference proteome</keyword>
<dbReference type="PROSITE" id="PS00332">
    <property type="entry name" value="SOD_CU_ZN_2"/>
    <property type="match status" value="1"/>
</dbReference>
<comment type="caution">
    <text evidence="2">The sequence shown here is derived from an EMBL/GenBank/DDBJ whole genome shotgun (WGS) entry which is preliminary data.</text>
</comment>
<name>A0AAV4NZ93_CAEEX</name>
<evidence type="ECO:0000256" key="1">
    <source>
        <dbReference type="SAM" id="MobiDB-lite"/>
    </source>
</evidence>
<feature type="region of interest" description="Disordered" evidence="1">
    <location>
        <begin position="66"/>
        <end position="92"/>
    </location>
</feature>